<evidence type="ECO:0000313" key="4">
    <source>
        <dbReference type="Proteomes" id="UP001595698"/>
    </source>
</evidence>
<feature type="chain" id="PRO_5047381491" description="Outer membrane lipoprotein-sorting protein" evidence="2">
    <location>
        <begin position="28"/>
        <end position="316"/>
    </location>
</feature>
<dbReference type="RefSeq" id="WP_386193734.1">
    <property type="nucleotide sequence ID" value="NZ_JBHSBC010000032.1"/>
</dbReference>
<feature type="region of interest" description="Disordered" evidence="1">
    <location>
        <begin position="258"/>
        <end position="316"/>
    </location>
</feature>
<evidence type="ECO:0000256" key="1">
    <source>
        <dbReference type="SAM" id="MobiDB-lite"/>
    </source>
</evidence>
<feature type="signal peptide" evidence="2">
    <location>
        <begin position="1"/>
        <end position="27"/>
    </location>
</feature>
<sequence>MRRWIAPLAAALLAPALTITAPAAAQAAAVDPVKALRQRLASWDGVRIAESGQAPSAGGTLSSRRTGVLRLSPSGLAGLDVVRRDVSRTVSGGRTELRAERVITVGGVNYTSSPRFADRLPHGKAWVSDTRRNTRWEVLLGDQAVNALEPSTLGLLLRTAKDRLPYKGGVQYRGTVTLKRLYDASPSFRERRGYTLPVETGRLSVGWRLWLDTRGLPTRLVTKDPHGSDDIRYTGWGTGIVVTAPPADHVVDARHLGSGAAIERTPNSPAEGARSGAGREDAPSPRGDAGTSDVEAPVVDAPVENRESAVGASGRG</sequence>
<protein>
    <recommendedName>
        <fullName evidence="5">Outer membrane lipoprotein-sorting protein</fullName>
    </recommendedName>
</protein>
<comment type="caution">
    <text evidence="3">The sequence shown here is derived from an EMBL/GenBank/DDBJ whole genome shotgun (WGS) entry which is preliminary data.</text>
</comment>
<organism evidence="3 4">
    <name type="scientific">Streptosporangium jomthongense</name>
    <dbReference type="NCBI Taxonomy" id="1193683"/>
    <lineage>
        <taxon>Bacteria</taxon>
        <taxon>Bacillati</taxon>
        <taxon>Actinomycetota</taxon>
        <taxon>Actinomycetes</taxon>
        <taxon>Streptosporangiales</taxon>
        <taxon>Streptosporangiaceae</taxon>
        <taxon>Streptosporangium</taxon>
    </lineage>
</organism>
<evidence type="ECO:0000256" key="2">
    <source>
        <dbReference type="SAM" id="SignalP"/>
    </source>
</evidence>
<evidence type="ECO:0008006" key="5">
    <source>
        <dbReference type="Google" id="ProtNLM"/>
    </source>
</evidence>
<dbReference type="EMBL" id="JBHSBC010000032">
    <property type="protein sequence ID" value="MFC3984168.1"/>
    <property type="molecule type" value="Genomic_DNA"/>
</dbReference>
<name>A0ABV8F9S7_9ACTN</name>
<reference evidence="4" key="1">
    <citation type="journal article" date="2019" name="Int. J. Syst. Evol. Microbiol.">
        <title>The Global Catalogue of Microorganisms (GCM) 10K type strain sequencing project: providing services to taxonomists for standard genome sequencing and annotation.</title>
        <authorList>
            <consortium name="The Broad Institute Genomics Platform"/>
            <consortium name="The Broad Institute Genome Sequencing Center for Infectious Disease"/>
            <person name="Wu L."/>
            <person name="Ma J."/>
        </authorList>
    </citation>
    <scope>NUCLEOTIDE SEQUENCE [LARGE SCALE GENOMIC DNA]</scope>
    <source>
        <strain evidence="4">TBRC 7912</strain>
    </source>
</reference>
<keyword evidence="4" id="KW-1185">Reference proteome</keyword>
<evidence type="ECO:0000313" key="3">
    <source>
        <dbReference type="EMBL" id="MFC3984168.1"/>
    </source>
</evidence>
<dbReference type="Proteomes" id="UP001595698">
    <property type="component" value="Unassembled WGS sequence"/>
</dbReference>
<accession>A0ABV8F9S7</accession>
<keyword evidence="2" id="KW-0732">Signal</keyword>
<gene>
    <name evidence="3" type="ORF">ACFOYY_28815</name>
</gene>
<proteinExistence type="predicted"/>